<gene>
    <name evidence="2" type="ORF">SAMN05443637_13530</name>
</gene>
<keyword evidence="1" id="KW-0472">Membrane</keyword>
<dbReference type="EMBL" id="FRAP01000035">
    <property type="protein sequence ID" value="SHL53366.1"/>
    <property type="molecule type" value="Genomic_DNA"/>
</dbReference>
<evidence type="ECO:0000313" key="2">
    <source>
        <dbReference type="EMBL" id="SHL53366.1"/>
    </source>
</evidence>
<evidence type="ECO:0000313" key="3">
    <source>
        <dbReference type="Proteomes" id="UP000184363"/>
    </source>
</evidence>
<dbReference type="Proteomes" id="UP000184363">
    <property type="component" value="Unassembled WGS sequence"/>
</dbReference>
<feature type="transmembrane region" description="Helical" evidence="1">
    <location>
        <begin position="36"/>
        <end position="59"/>
    </location>
</feature>
<protein>
    <submittedName>
        <fullName evidence="2">Uncharacterized protein</fullName>
    </submittedName>
</protein>
<sequence length="143" mass="14636">MHLTLVPHPGTDEMKHSTVRVSPLFGLAPAGVPPSVAAFVARTTLIVMAANFAVGSVLVLAPGGASPALEFLRHIAPLPAWGLVFALVGALGMLGRLVIAHAVAVALWAFLALVLQRHFMIVGVGVRGVGSGRRGLGVVDVVA</sequence>
<feature type="transmembrane region" description="Helical" evidence="1">
    <location>
        <begin position="71"/>
        <end position="91"/>
    </location>
</feature>
<reference evidence="2 3" key="1">
    <citation type="submission" date="2016-11" db="EMBL/GenBank/DDBJ databases">
        <authorList>
            <person name="Jaros S."/>
            <person name="Januszkiewicz K."/>
            <person name="Wedrychowicz H."/>
        </authorList>
    </citation>
    <scope>NUCLEOTIDE SEQUENCE [LARGE SCALE GENOMIC DNA]</scope>
    <source>
        <strain evidence="2 3">DSM 43832</strain>
    </source>
</reference>
<feature type="non-terminal residue" evidence="2">
    <location>
        <position position="143"/>
    </location>
</feature>
<dbReference type="STRING" id="1848.SAMN05443637_13530"/>
<evidence type="ECO:0000256" key="1">
    <source>
        <dbReference type="SAM" id="Phobius"/>
    </source>
</evidence>
<name>A0A1M7BET8_PSETH</name>
<keyword evidence="1" id="KW-0812">Transmembrane</keyword>
<accession>A0A1M7BET8</accession>
<keyword evidence="3" id="KW-1185">Reference proteome</keyword>
<feature type="transmembrane region" description="Helical" evidence="1">
    <location>
        <begin position="97"/>
        <end position="115"/>
    </location>
</feature>
<proteinExistence type="predicted"/>
<dbReference type="AlphaFoldDB" id="A0A1M7BET8"/>
<organism evidence="2 3">
    <name type="scientific">Pseudonocardia thermophila</name>
    <dbReference type="NCBI Taxonomy" id="1848"/>
    <lineage>
        <taxon>Bacteria</taxon>
        <taxon>Bacillati</taxon>
        <taxon>Actinomycetota</taxon>
        <taxon>Actinomycetes</taxon>
        <taxon>Pseudonocardiales</taxon>
        <taxon>Pseudonocardiaceae</taxon>
        <taxon>Pseudonocardia</taxon>
    </lineage>
</organism>
<keyword evidence="1" id="KW-1133">Transmembrane helix</keyword>